<dbReference type="Proteomes" id="UP000245959">
    <property type="component" value="Unassembled WGS sequence"/>
</dbReference>
<dbReference type="EMBL" id="QEKH01000011">
    <property type="protein sequence ID" value="PVY42646.1"/>
    <property type="molecule type" value="Genomic_DNA"/>
</dbReference>
<keyword evidence="2" id="KW-1185">Reference proteome</keyword>
<dbReference type="AlphaFoldDB" id="A0A2U1B1T4"/>
<organism evidence="1 2">
    <name type="scientific">Victivallis vadensis</name>
    <dbReference type="NCBI Taxonomy" id="172901"/>
    <lineage>
        <taxon>Bacteria</taxon>
        <taxon>Pseudomonadati</taxon>
        <taxon>Lentisphaerota</taxon>
        <taxon>Lentisphaeria</taxon>
        <taxon>Victivallales</taxon>
        <taxon>Victivallaceae</taxon>
        <taxon>Victivallis</taxon>
    </lineage>
</organism>
<protein>
    <submittedName>
        <fullName evidence="1">Uncharacterized protein</fullName>
    </submittedName>
</protein>
<proteinExistence type="predicted"/>
<evidence type="ECO:0000313" key="2">
    <source>
        <dbReference type="Proteomes" id="UP000245959"/>
    </source>
</evidence>
<name>A0A2U1B1T4_9BACT</name>
<accession>A0A2U1B1T4</accession>
<gene>
    <name evidence="1" type="ORF">C8D82_111103</name>
</gene>
<evidence type="ECO:0000313" key="1">
    <source>
        <dbReference type="EMBL" id="PVY42646.1"/>
    </source>
</evidence>
<sequence length="32" mass="3780">MLLPFFYFPINAKCDFEVDSGENLTFLSYMVK</sequence>
<comment type="caution">
    <text evidence="1">The sequence shown here is derived from an EMBL/GenBank/DDBJ whole genome shotgun (WGS) entry which is preliminary data.</text>
</comment>
<reference evidence="1 2" key="1">
    <citation type="submission" date="2018-04" db="EMBL/GenBank/DDBJ databases">
        <title>Genomic Encyclopedia of Type Strains, Phase IV (KMG-IV): sequencing the most valuable type-strain genomes for metagenomic binning, comparative biology and taxonomic classification.</title>
        <authorList>
            <person name="Goeker M."/>
        </authorList>
    </citation>
    <scope>NUCLEOTIDE SEQUENCE [LARGE SCALE GENOMIC DNA]</scope>
    <source>
        <strain evidence="1 2">DSM 14823</strain>
    </source>
</reference>